<proteinExistence type="predicted"/>
<dbReference type="RefSeq" id="WP_191282677.1">
    <property type="nucleotide sequence ID" value="NZ_BNAI01000002.1"/>
</dbReference>
<name>A0A8J3GPV8_9MICO</name>
<keyword evidence="3" id="KW-1185">Reference proteome</keyword>
<reference evidence="2" key="1">
    <citation type="journal article" date="2014" name="Int. J. Syst. Evol. Microbiol.">
        <title>Complete genome sequence of Corynebacterium casei LMG S-19264T (=DSM 44701T), isolated from a smear-ripened cheese.</title>
        <authorList>
            <consortium name="US DOE Joint Genome Institute (JGI-PGF)"/>
            <person name="Walter F."/>
            <person name="Albersmeier A."/>
            <person name="Kalinowski J."/>
            <person name="Ruckert C."/>
        </authorList>
    </citation>
    <scope>NUCLEOTIDE SEQUENCE</scope>
    <source>
        <strain evidence="2">CGMCC 1.16548</strain>
    </source>
</reference>
<gene>
    <name evidence="2" type="ORF">GCM10011600_13150</name>
</gene>
<comment type="caution">
    <text evidence="2">The sequence shown here is derived from an EMBL/GenBank/DDBJ whole genome shotgun (WGS) entry which is preliminary data.</text>
</comment>
<reference evidence="2" key="2">
    <citation type="submission" date="2020-09" db="EMBL/GenBank/DDBJ databases">
        <authorList>
            <person name="Sun Q."/>
            <person name="Zhou Y."/>
        </authorList>
    </citation>
    <scope>NUCLEOTIDE SEQUENCE</scope>
    <source>
        <strain evidence="2">CGMCC 1.16548</strain>
    </source>
</reference>
<dbReference type="EMBL" id="BNAI01000002">
    <property type="protein sequence ID" value="GHF13611.1"/>
    <property type="molecule type" value="Genomic_DNA"/>
</dbReference>
<accession>A0A8J3GPV8</accession>
<feature type="domain" description="Putative Flp pilus-assembly TadG-like N-terminal" evidence="1">
    <location>
        <begin position="13"/>
        <end position="60"/>
    </location>
</feature>
<dbReference type="Proteomes" id="UP000617531">
    <property type="component" value="Unassembled WGS sequence"/>
</dbReference>
<organism evidence="2 3">
    <name type="scientific">Pseudolysinimonas yzui</name>
    <dbReference type="NCBI Taxonomy" id="2708254"/>
    <lineage>
        <taxon>Bacteria</taxon>
        <taxon>Bacillati</taxon>
        <taxon>Actinomycetota</taxon>
        <taxon>Actinomycetes</taxon>
        <taxon>Micrococcales</taxon>
        <taxon>Microbacteriaceae</taxon>
        <taxon>Pseudolysinimonas</taxon>
    </lineage>
</organism>
<protein>
    <recommendedName>
        <fullName evidence="1">Putative Flp pilus-assembly TadG-like N-terminal domain-containing protein</fullName>
    </recommendedName>
</protein>
<evidence type="ECO:0000259" key="1">
    <source>
        <dbReference type="Pfam" id="PF13400"/>
    </source>
</evidence>
<dbReference type="Pfam" id="PF13400">
    <property type="entry name" value="Tad"/>
    <property type="match status" value="1"/>
</dbReference>
<evidence type="ECO:0000313" key="2">
    <source>
        <dbReference type="EMBL" id="GHF13611.1"/>
    </source>
</evidence>
<sequence length="320" mass="33171">MRWLNRLLRQERGATAVIFGLLLIPLLGATAIAVDVGALYAERAQLQNGADAAALAVAADCADSTGCGGSSAIAASFADDNAVDGAAATLTPTFPTSSSVRVDAHTANPDGTEALSHPFAQFIGFDSTTVDADATAEWGSPSSGAVIPLALAYCEFSGVATGVRTLIQYDTNKPCKGPTGQPIKGGFGWLDQDRGECLVDVDLEAPWIGSDPGLDPPNNCTSMFSTLEGSTVLIPVYDGANNVNGQNGEFHIYAFAAFLVTGWKFTGNGNSIMNNPDPLAPSCVGNCRGIQGYFVEWVEVGGDWELGGSDLGLSVVRLID</sequence>
<evidence type="ECO:0000313" key="3">
    <source>
        <dbReference type="Proteomes" id="UP000617531"/>
    </source>
</evidence>
<dbReference type="AlphaFoldDB" id="A0A8J3GPV8"/>
<dbReference type="InterPro" id="IPR028087">
    <property type="entry name" value="Tad_N"/>
</dbReference>